<dbReference type="Proteomes" id="UP000324897">
    <property type="component" value="Chromosome 5"/>
</dbReference>
<accession>A0A5J9WJX2</accession>
<protein>
    <recommendedName>
        <fullName evidence="4">Thioredoxin domain-containing protein</fullName>
    </recommendedName>
</protein>
<dbReference type="Gramene" id="TVU48265">
    <property type="protein sequence ID" value="TVU48265"/>
    <property type="gene ID" value="EJB05_07895"/>
</dbReference>
<dbReference type="PANTHER" id="PTHR43601:SF35">
    <property type="entry name" value="THIOREDOXIN DOMAIN-CONTAINING PROTEIN"/>
    <property type="match status" value="1"/>
</dbReference>
<gene>
    <name evidence="5" type="ORF">EJB05_07895</name>
</gene>
<comment type="caution">
    <text evidence="5">The sequence shown here is derived from an EMBL/GenBank/DDBJ whole genome shotgun (WGS) entry which is preliminary data.</text>
</comment>
<evidence type="ECO:0000256" key="1">
    <source>
        <dbReference type="ARBA" id="ARBA00008987"/>
    </source>
</evidence>
<dbReference type="InterPro" id="IPR013766">
    <property type="entry name" value="Thioredoxin_domain"/>
</dbReference>
<dbReference type="PANTHER" id="PTHR43601">
    <property type="entry name" value="THIOREDOXIN, MITOCHONDRIAL"/>
    <property type="match status" value="1"/>
</dbReference>
<dbReference type="GO" id="GO:0009507">
    <property type="term" value="C:chloroplast"/>
    <property type="evidence" value="ECO:0007669"/>
    <property type="project" value="TreeGrafter"/>
</dbReference>
<dbReference type="AlphaFoldDB" id="A0A5J9WJX2"/>
<dbReference type="Pfam" id="PF00085">
    <property type="entry name" value="Thioredoxin"/>
    <property type="match status" value="1"/>
</dbReference>
<feature type="non-terminal residue" evidence="5">
    <location>
        <position position="1"/>
    </location>
</feature>
<feature type="region of interest" description="Disordered" evidence="3">
    <location>
        <begin position="160"/>
        <end position="185"/>
    </location>
</feature>
<name>A0A5J9WJX2_9POAL</name>
<evidence type="ECO:0000256" key="2">
    <source>
        <dbReference type="ARBA" id="ARBA00023284"/>
    </source>
</evidence>
<reference evidence="5 6" key="1">
    <citation type="journal article" date="2019" name="Sci. Rep.">
        <title>A high-quality genome of Eragrostis curvula grass provides insights into Poaceae evolution and supports new strategies to enhance forage quality.</title>
        <authorList>
            <person name="Carballo J."/>
            <person name="Santos B.A.C.M."/>
            <person name="Zappacosta D."/>
            <person name="Garbus I."/>
            <person name="Selva J.P."/>
            <person name="Gallo C.A."/>
            <person name="Diaz A."/>
            <person name="Albertini E."/>
            <person name="Caccamo M."/>
            <person name="Echenique V."/>
        </authorList>
    </citation>
    <scope>NUCLEOTIDE SEQUENCE [LARGE SCALE GENOMIC DNA]</scope>
    <source>
        <strain evidence="6">cv. Victoria</strain>
        <tissue evidence="5">Leaf</tissue>
    </source>
</reference>
<proteinExistence type="inferred from homology"/>
<keyword evidence="2" id="KW-0676">Redox-active center</keyword>
<evidence type="ECO:0000313" key="6">
    <source>
        <dbReference type="Proteomes" id="UP000324897"/>
    </source>
</evidence>
<dbReference type="SUPFAM" id="SSF52833">
    <property type="entry name" value="Thioredoxin-like"/>
    <property type="match status" value="1"/>
</dbReference>
<evidence type="ECO:0000259" key="4">
    <source>
        <dbReference type="Pfam" id="PF00085"/>
    </source>
</evidence>
<sequence length="185" mass="20482">MSMASALMNHWIVRGSAHHEYTSNGSVGGFKVLAWNHSVIKGDQFLPRERVASTGRQIIRAVPKNSSNKTNVTKTKWWEAELKANMKNIKSQQDFDNQLLLAGDKLTLVHYYSPSCPACKALHSKIHKFKAALKRHGVQTKSPAAEKGLAEFELKSFASPTDIPNKVDASQNTDENDGPINPSNE</sequence>
<dbReference type="Gene3D" id="3.40.30.10">
    <property type="entry name" value="Glutaredoxin"/>
    <property type="match status" value="1"/>
</dbReference>
<dbReference type="OrthoDB" id="2121326at2759"/>
<evidence type="ECO:0000256" key="3">
    <source>
        <dbReference type="SAM" id="MobiDB-lite"/>
    </source>
</evidence>
<keyword evidence="6" id="KW-1185">Reference proteome</keyword>
<evidence type="ECO:0000313" key="5">
    <source>
        <dbReference type="EMBL" id="TVU48265.1"/>
    </source>
</evidence>
<comment type="similarity">
    <text evidence="1">Belongs to the thioredoxin family.</text>
</comment>
<organism evidence="5 6">
    <name type="scientific">Eragrostis curvula</name>
    <name type="common">weeping love grass</name>
    <dbReference type="NCBI Taxonomy" id="38414"/>
    <lineage>
        <taxon>Eukaryota</taxon>
        <taxon>Viridiplantae</taxon>
        <taxon>Streptophyta</taxon>
        <taxon>Embryophyta</taxon>
        <taxon>Tracheophyta</taxon>
        <taxon>Spermatophyta</taxon>
        <taxon>Magnoliopsida</taxon>
        <taxon>Liliopsida</taxon>
        <taxon>Poales</taxon>
        <taxon>Poaceae</taxon>
        <taxon>PACMAD clade</taxon>
        <taxon>Chloridoideae</taxon>
        <taxon>Eragrostideae</taxon>
        <taxon>Eragrostidinae</taxon>
        <taxon>Eragrostis</taxon>
    </lineage>
</organism>
<feature type="domain" description="Thioredoxin" evidence="4">
    <location>
        <begin position="91"/>
        <end position="135"/>
    </location>
</feature>
<dbReference type="EMBL" id="RWGY01000004">
    <property type="protein sequence ID" value="TVU48265.1"/>
    <property type="molecule type" value="Genomic_DNA"/>
</dbReference>
<dbReference type="InterPro" id="IPR036249">
    <property type="entry name" value="Thioredoxin-like_sf"/>
</dbReference>
<dbReference type="GO" id="GO:0045454">
    <property type="term" value="P:cell redox homeostasis"/>
    <property type="evidence" value="ECO:0007669"/>
    <property type="project" value="TreeGrafter"/>
</dbReference>